<dbReference type="Proteomes" id="UP000479000">
    <property type="component" value="Unassembled WGS sequence"/>
</dbReference>
<keyword evidence="3" id="KW-1185">Reference proteome</keyword>
<evidence type="ECO:0000313" key="3">
    <source>
        <dbReference type="Proteomes" id="UP000479000"/>
    </source>
</evidence>
<evidence type="ECO:0000256" key="1">
    <source>
        <dbReference type="SAM" id="MobiDB-lite"/>
    </source>
</evidence>
<name>A0A6H5G7S4_9HEMI</name>
<dbReference type="EMBL" id="CADCXU010006046">
    <property type="protein sequence ID" value="CAA9997834.1"/>
    <property type="molecule type" value="Genomic_DNA"/>
</dbReference>
<organism evidence="2 3">
    <name type="scientific">Nesidiocoris tenuis</name>
    <dbReference type="NCBI Taxonomy" id="355587"/>
    <lineage>
        <taxon>Eukaryota</taxon>
        <taxon>Metazoa</taxon>
        <taxon>Ecdysozoa</taxon>
        <taxon>Arthropoda</taxon>
        <taxon>Hexapoda</taxon>
        <taxon>Insecta</taxon>
        <taxon>Pterygota</taxon>
        <taxon>Neoptera</taxon>
        <taxon>Paraneoptera</taxon>
        <taxon>Hemiptera</taxon>
        <taxon>Heteroptera</taxon>
        <taxon>Panheteroptera</taxon>
        <taxon>Cimicomorpha</taxon>
        <taxon>Miridae</taxon>
        <taxon>Dicyphina</taxon>
        <taxon>Nesidiocoris</taxon>
    </lineage>
</organism>
<feature type="non-terminal residue" evidence="2">
    <location>
        <position position="98"/>
    </location>
</feature>
<sequence length="98" mass="10842">MSKKPYDPNLENTDDTIMPSELSNPAGMNEDFSPIKVSSKVYEWEEITTASGKLSADKLNTLMLNPLDQLLGLFPEQMAGQFAFPEGFIDKNSGIVIE</sequence>
<evidence type="ECO:0000313" key="2">
    <source>
        <dbReference type="EMBL" id="CAA9997834.1"/>
    </source>
</evidence>
<proteinExistence type="predicted"/>
<protein>
    <submittedName>
        <fullName evidence="2">Uncharacterized protein</fullName>
    </submittedName>
</protein>
<accession>A0A6H5G7S4</accession>
<gene>
    <name evidence="2" type="ORF">NTEN_LOCUS4128</name>
</gene>
<reference evidence="2 3" key="1">
    <citation type="submission" date="2020-02" db="EMBL/GenBank/DDBJ databases">
        <authorList>
            <person name="Ferguson B K."/>
        </authorList>
    </citation>
    <scope>NUCLEOTIDE SEQUENCE [LARGE SCALE GENOMIC DNA]</scope>
</reference>
<feature type="region of interest" description="Disordered" evidence="1">
    <location>
        <begin position="1"/>
        <end position="30"/>
    </location>
</feature>
<dbReference type="AlphaFoldDB" id="A0A6H5G7S4"/>